<dbReference type="PANTHER" id="PTHR39961:SF1">
    <property type="entry name" value="DUF458 DOMAIN-CONTAINING PROTEIN"/>
    <property type="match status" value="1"/>
</dbReference>
<accession>A0A4R8F095</accession>
<comment type="caution">
    <text evidence="1">The sequence shown here is derived from an EMBL/GenBank/DDBJ whole genome shotgun (WGS) entry which is preliminary data.</text>
</comment>
<evidence type="ECO:0000313" key="2">
    <source>
        <dbReference type="Proteomes" id="UP000294817"/>
    </source>
</evidence>
<name>A0A4R8F095_9BACT</name>
<dbReference type="InterPro" id="IPR007405">
    <property type="entry name" value="Phage_KVP40_Orf299"/>
</dbReference>
<organism evidence="1 2">
    <name type="scientific">Petrotoga sibirica</name>
    <dbReference type="NCBI Taxonomy" id="156202"/>
    <lineage>
        <taxon>Bacteria</taxon>
        <taxon>Thermotogati</taxon>
        <taxon>Thermotogota</taxon>
        <taxon>Thermotogae</taxon>
        <taxon>Petrotogales</taxon>
        <taxon>Petrotogaceae</taxon>
        <taxon>Petrotoga</taxon>
    </lineage>
</organism>
<gene>
    <name evidence="1" type="ORF">C8D74_10779</name>
</gene>
<proteinExistence type="predicted"/>
<dbReference type="AlphaFoldDB" id="A0A4R8F095"/>
<dbReference type="EMBL" id="SODZ01000007">
    <property type="protein sequence ID" value="TDX15481.1"/>
    <property type="molecule type" value="Genomic_DNA"/>
</dbReference>
<sequence>MFWCIIDKNLLKKGGNVFKLRNPTIGTVEYKELTKFIKLFLEDKSYKVWVGTDSHARDGHVTFVTAIVIYKVGNGATYFYYVTHERRSYDMYSRLIKEAEFSLNTAEFIENNLNLVKPEIHLDIGLNGRSKEVLNVITGYVKGLGYNYKIKPESFAATNIAHLYTK</sequence>
<protein>
    <recommendedName>
        <fullName evidence="3">DUF458 domain-containing protein</fullName>
    </recommendedName>
</protein>
<keyword evidence="2" id="KW-1185">Reference proteome</keyword>
<evidence type="ECO:0008006" key="3">
    <source>
        <dbReference type="Google" id="ProtNLM"/>
    </source>
</evidence>
<evidence type="ECO:0000313" key="1">
    <source>
        <dbReference type="EMBL" id="TDX15481.1"/>
    </source>
</evidence>
<dbReference type="Proteomes" id="UP000294817">
    <property type="component" value="Unassembled WGS sequence"/>
</dbReference>
<dbReference type="Pfam" id="PF04308">
    <property type="entry name" value="RNaseH_like"/>
    <property type="match status" value="1"/>
</dbReference>
<dbReference type="PANTHER" id="PTHR39961">
    <property type="entry name" value="HYPOTHETICAL CYTOSOLIC PROTEIN"/>
    <property type="match status" value="1"/>
</dbReference>
<reference evidence="1 2" key="1">
    <citation type="submission" date="2019-03" db="EMBL/GenBank/DDBJ databases">
        <title>Genomic Encyclopedia of Type Strains, Phase IV (KMG-IV): sequencing the most valuable type-strain genomes for metagenomic binning, comparative biology and taxonomic classification.</title>
        <authorList>
            <person name="Goeker M."/>
        </authorList>
    </citation>
    <scope>NUCLEOTIDE SEQUENCE [LARGE SCALE GENOMIC DNA]</scope>
    <source>
        <strain evidence="1 2">DSM 13575</strain>
    </source>
</reference>